<dbReference type="EMBL" id="BMJE01000004">
    <property type="protein sequence ID" value="GGB79333.1"/>
    <property type="molecule type" value="Genomic_DNA"/>
</dbReference>
<proteinExistence type="predicted"/>
<protein>
    <recommendedName>
        <fullName evidence="1">Heme NO-binding domain-containing protein</fullName>
    </recommendedName>
</protein>
<sequence>MYGIINVAIENYVLNNYGENTWENVKSRYGTDIDFLLTEQPYNEAVFYKLAALLAEETGITVDEALFNFGEHIMKTTREKYSGVMESRGSNLKEYLINLPNFHNRIMLIYPNLSPPEFGISNVEDNSICVHYMYKQKGIRSFVLGYLSGLIFIFKEKATAKWLKTIESGQPQEVFKISW</sequence>
<dbReference type="Gene3D" id="3.90.1520.10">
    <property type="entry name" value="H-NOX domain"/>
    <property type="match status" value="1"/>
</dbReference>
<gene>
    <name evidence="2" type="ORF">GCM10007424_19370</name>
</gene>
<comment type="caution">
    <text evidence="2">The sequence shown here is derived from an EMBL/GenBank/DDBJ whole genome shotgun (WGS) entry which is preliminary data.</text>
</comment>
<dbReference type="Proteomes" id="UP000615760">
    <property type="component" value="Unassembled WGS sequence"/>
</dbReference>
<evidence type="ECO:0000259" key="1">
    <source>
        <dbReference type="Pfam" id="PF07700"/>
    </source>
</evidence>
<organism evidence="2 3">
    <name type="scientific">Flavobacterium suaedae</name>
    <dbReference type="NCBI Taxonomy" id="1767027"/>
    <lineage>
        <taxon>Bacteria</taxon>
        <taxon>Pseudomonadati</taxon>
        <taxon>Bacteroidota</taxon>
        <taxon>Flavobacteriia</taxon>
        <taxon>Flavobacteriales</taxon>
        <taxon>Flavobacteriaceae</taxon>
        <taxon>Flavobacterium</taxon>
    </lineage>
</organism>
<dbReference type="InterPro" id="IPR024096">
    <property type="entry name" value="NO_sig/Golgi_transp_ligand-bd"/>
</dbReference>
<name>A0ABQ1JYK7_9FLAO</name>
<feature type="domain" description="Heme NO-binding" evidence="1">
    <location>
        <begin position="2"/>
        <end position="159"/>
    </location>
</feature>
<dbReference type="PANTHER" id="PTHR45655:SF13">
    <property type="entry name" value="SOLUBLE GUANYLATE CYCLASE GCY-32-RELATED"/>
    <property type="match status" value="1"/>
</dbReference>
<dbReference type="InterPro" id="IPR038158">
    <property type="entry name" value="H-NOX_domain_sf"/>
</dbReference>
<keyword evidence="3" id="KW-1185">Reference proteome</keyword>
<dbReference type="PANTHER" id="PTHR45655">
    <property type="entry name" value="GUANYLATE CYCLASE SOLUBLE SUBUNIT BETA-2"/>
    <property type="match status" value="1"/>
</dbReference>
<evidence type="ECO:0000313" key="2">
    <source>
        <dbReference type="EMBL" id="GGB79333.1"/>
    </source>
</evidence>
<dbReference type="SUPFAM" id="SSF111126">
    <property type="entry name" value="Ligand-binding domain in the NO signalling and Golgi transport"/>
    <property type="match status" value="1"/>
</dbReference>
<dbReference type="InterPro" id="IPR011644">
    <property type="entry name" value="Heme_NO-bd"/>
</dbReference>
<evidence type="ECO:0000313" key="3">
    <source>
        <dbReference type="Proteomes" id="UP000615760"/>
    </source>
</evidence>
<dbReference type="RefSeq" id="WP_188621077.1">
    <property type="nucleotide sequence ID" value="NZ_BMJE01000004.1"/>
</dbReference>
<accession>A0ABQ1JYK7</accession>
<reference evidence="3" key="1">
    <citation type="journal article" date="2019" name="Int. J. Syst. Evol. Microbiol.">
        <title>The Global Catalogue of Microorganisms (GCM) 10K type strain sequencing project: providing services to taxonomists for standard genome sequencing and annotation.</title>
        <authorList>
            <consortium name="The Broad Institute Genomics Platform"/>
            <consortium name="The Broad Institute Genome Sequencing Center for Infectious Disease"/>
            <person name="Wu L."/>
            <person name="Ma J."/>
        </authorList>
    </citation>
    <scope>NUCLEOTIDE SEQUENCE [LARGE SCALE GENOMIC DNA]</scope>
    <source>
        <strain evidence="3">CGMCC 1.15461</strain>
    </source>
</reference>
<dbReference type="Pfam" id="PF07700">
    <property type="entry name" value="HNOB"/>
    <property type="match status" value="1"/>
</dbReference>